<dbReference type="AlphaFoldDB" id="A0A3B1E0P6"/>
<organism evidence="1">
    <name type="scientific">hydrothermal vent metagenome</name>
    <dbReference type="NCBI Taxonomy" id="652676"/>
    <lineage>
        <taxon>unclassified sequences</taxon>
        <taxon>metagenomes</taxon>
        <taxon>ecological metagenomes</taxon>
    </lineage>
</organism>
<protein>
    <submittedName>
        <fullName evidence="1">Uncharacterized protein</fullName>
    </submittedName>
</protein>
<accession>A0A3B1E0P6</accession>
<proteinExistence type="predicted"/>
<dbReference type="EMBL" id="UOGL01000237">
    <property type="protein sequence ID" value="VAX38645.1"/>
    <property type="molecule type" value="Genomic_DNA"/>
</dbReference>
<evidence type="ECO:0000313" key="1">
    <source>
        <dbReference type="EMBL" id="VAX38645.1"/>
    </source>
</evidence>
<reference evidence="1" key="1">
    <citation type="submission" date="2018-06" db="EMBL/GenBank/DDBJ databases">
        <authorList>
            <person name="Zhirakovskaya E."/>
        </authorList>
    </citation>
    <scope>NUCLEOTIDE SEQUENCE</scope>
</reference>
<name>A0A3B1E0P6_9ZZZZ</name>
<feature type="non-terminal residue" evidence="1">
    <location>
        <position position="1"/>
    </location>
</feature>
<gene>
    <name evidence="1" type="ORF">MNBD_PLANCTO02-2653</name>
</gene>
<sequence>SEYFKKTNRLRQLMTKEFAVVTSKLKLNDQFAQNQIKKLTQQNPNLRQAGRQLNFKKLFRR</sequence>